<dbReference type="InterPro" id="IPR035906">
    <property type="entry name" value="MetI-like_sf"/>
</dbReference>
<dbReference type="EMBL" id="QSSQ01000060">
    <property type="protein sequence ID" value="RGL93399.1"/>
    <property type="molecule type" value="Genomic_DNA"/>
</dbReference>
<dbReference type="RefSeq" id="WP_055655640.1">
    <property type="nucleotide sequence ID" value="NZ_CABIXC010000005.1"/>
</dbReference>
<evidence type="ECO:0000256" key="7">
    <source>
        <dbReference type="RuleBase" id="RU363032"/>
    </source>
</evidence>
<feature type="domain" description="ABC transmembrane type-1" evidence="8">
    <location>
        <begin position="73"/>
        <end position="262"/>
    </location>
</feature>
<dbReference type="PANTHER" id="PTHR43744">
    <property type="entry name" value="ABC TRANSPORTER PERMEASE PROTEIN MG189-RELATED-RELATED"/>
    <property type="match status" value="1"/>
</dbReference>
<evidence type="ECO:0000256" key="6">
    <source>
        <dbReference type="ARBA" id="ARBA00023136"/>
    </source>
</evidence>
<proteinExistence type="inferred from homology"/>
<dbReference type="InterPro" id="IPR000515">
    <property type="entry name" value="MetI-like"/>
</dbReference>
<feature type="transmembrane region" description="Helical" evidence="7">
    <location>
        <begin position="108"/>
        <end position="130"/>
    </location>
</feature>
<keyword evidence="2 7" id="KW-0813">Transport</keyword>
<gene>
    <name evidence="9" type="primary">ycjP_42</name>
    <name evidence="10" type="ORF">DXC39_31065</name>
    <name evidence="9" type="ORF">ERS852407_02606</name>
</gene>
<dbReference type="Pfam" id="PF00528">
    <property type="entry name" value="BPD_transp_1"/>
    <property type="match status" value="1"/>
</dbReference>
<comment type="subcellular location">
    <subcellularLocation>
        <location evidence="1 7">Cell membrane</location>
        <topology evidence="1 7">Multi-pass membrane protein</topology>
    </subcellularLocation>
</comment>
<evidence type="ECO:0000256" key="5">
    <source>
        <dbReference type="ARBA" id="ARBA00022989"/>
    </source>
</evidence>
<evidence type="ECO:0000313" key="10">
    <source>
        <dbReference type="EMBL" id="RGL93399.1"/>
    </source>
</evidence>
<evidence type="ECO:0000256" key="2">
    <source>
        <dbReference type="ARBA" id="ARBA00022448"/>
    </source>
</evidence>
<keyword evidence="5 7" id="KW-1133">Transmembrane helix</keyword>
<organism evidence="9 11">
    <name type="scientific">Hungatella hathewayi</name>
    <dbReference type="NCBI Taxonomy" id="154046"/>
    <lineage>
        <taxon>Bacteria</taxon>
        <taxon>Bacillati</taxon>
        <taxon>Bacillota</taxon>
        <taxon>Clostridia</taxon>
        <taxon>Lachnospirales</taxon>
        <taxon>Lachnospiraceae</taxon>
        <taxon>Hungatella</taxon>
    </lineage>
</organism>
<reference evidence="9 11" key="1">
    <citation type="submission" date="2015-09" db="EMBL/GenBank/DDBJ databases">
        <authorList>
            <consortium name="Pathogen Informatics"/>
        </authorList>
    </citation>
    <scope>NUCLEOTIDE SEQUENCE [LARGE SCALE GENOMIC DNA]</scope>
    <source>
        <strain evidence="9 11">2789STDY5608850</strain>
    </source>
</reference>
<dbReference type="Proteomes" id="UP000261257">
    <property type="component" value="Unassembled WGS sequence"/>
</dbReference>
<dbReference type="PANTHER" id="PTHR43744:SF8">
    <property type="entry name" value="SN-GLYCEROL-3-PHOSPHATE TRANSPORT SYSTEM PERMEASE PROTEIN UGPE"/>
    <property type="match status" value="1"/>
</dbReference>
<evidence type="ECO:0000256" key="1">
    <source>
        <dbReference type="ARBA" id="ARBA00004651"/>
    </source>
</evidence>
<name>A0A174EIQ7_9FIRM</name>
<dbReference type="AlphaFoldDB" id="A0A174EIQ7"/>
<protein>
    <submittedName>
        <fullName evidence="9">Binding-protein-dependent transport system inner membrane protein</fullName>
    </submittedName>
    <submittedName>
        <fullName evidence="10">Carbohydrate ABC transporter permease</fullName>
    </submittedName>
</protein>
<sequence>MKQNKKKVGKIVMTAVLLILGAANIFPFIFMLSASFKPLNEIFVYPVKLIPEHFITSNYKEVFSAQYSFVRWYFNTFVMVGTILVLKVGIVTLTAYAFARLRFKGRDILFVVLLSSMMIPPDAVIIPKYVIFKAFGITDSMWSIVLPSIFDVFFVFMVRQFFLGIPETLSEAAIIDGCGHFKIYSQIVLPLAKPAVITMILFTFIWAWNDYMGPYIFITTPAKQMLSVGIKMFQVNNSVDYGLQMAAATMVLIPIIVMFLFSQRYFIEGIATSGMKN</sequence>
<evidence type="ECO:0000313" key="9">
    <source>
        <dbReference type="EMBL" id="CUO35860.1"/>
    </source>
</evidence>
<evidence type="ECO:0000313" key="12">
    <source>
        <dbReference type="Proteomes" id="UP000261257"/>
    </source>
</evidence>
<dbReference type="PROSITE" id="PS50928">
    <property type="entry name" value="ABC_TM1"/>
    <property type="match status" value="1"/>
</dbReference>
<evidence type="ECO:0000256" key="3">
    <source>
        <dbReference type="ARBA" id="ARBA00022475"/>
    </source>
</evidence>
<keyword evidence="3" id="KW-1003">Cell membrane</keyword>
<dbReference type="SUPFAM" id="SSF161098">
    <property type="entry name" value="MetI-like"/>
    <property type="match status" value="1"/>
</dbReference>
<evidence type="ECO:0000259" key="8">
    <source>
        <dbReference type="PROSITE" id="PS50928"/>
    </source>
</evidence>
<dbReference type="EMBL" id="CYZE01000005">
    <property type="protein sequence ID" value="CUO35860.1"/>
    <property type="molecule type" value="Genomic_DNA"/>
</dbReference>
<dbReference type="CDD" id="cd06261">
    <property type="entry name" value="TM_PBP2"/>
    <property type="match status" value="1"/>
</dbReference>
<dbReference type="Gene3D" id="1.10.3720.10">
    <property type="entry name" value="MetI-like"/>
    <property type="match status" value="1"/>
</dbReference>
<keyword evidence="4 7" id="KW-0812">Transmembrane</keyword>
<dbReference type="Proteomes" id="UP000095651">
    <property type="component" value="Unassembled WGS sequence"/>
</dbReference>
<evidence type="ECO:0000313" key="11">
    <source>
        <dbReference type="Proteomes" id="UP000095651"/>
    </source>
</evidence>
<comment type="similarity">
    <text evidence="7">Belongs to the binding-protein-dependent transport system permease family.</text>
</comment>
<dbReference type="GO" id="GO:0005886">
    <property type="term" value="C:plasma membrane"/>
    <property type="evidence" value="ECO:0007669"/>
    <property type="project" value="UniProtKB-SubCell"/>
</dbReference>
<keyword evidence="6 7" id="KW-0472">Membrane</keyword>
<reference evidence="10 12" key="2">
    <citation type="submission" date="2018-08" db="EMBL/GenBank/DDBJ databases">
        <title>A genome reference for cultivated species of the human gut microbiota.</title>
        <authorList>
            <person name="Zou Y."/>
            <person name="Xue W."/>
            <person name="Luo G."/>
        </authorList>
    </citation>
    <scope>NUCLEOTIDE SEQUENCE [LARGE SCALE GENOMIC DNA]</scope>
    <source>
        <strain evidence="10 12">TF05-11AC</strain>
    </source>
</reference>
<feature type="transmembrane region" description="Helical" evidence="7">
    <location>
        <begin position="241"/>
        <end position="261"/>
    </location>
</feature>
<dbReference type="GO" id="GO:0055085">
    <property type="term" value="P:transmembrane transport"/>
    <property type="evidence" value="ECO:0007669"/>
    <property type="project" value="InterPro"/>
</dbReference>
<evidence type="ECO:0000256" key="4">
    <source>
        <dbReference type="ARBA" id="ARBA00022692"/>
    </source>
</evidence>
<feature type="transmembrane region" description="Helical" evidence="7">
    <location>
        <begin position="12"/>
        <end position="36"/>
    </location>
</feature>
<accession>A0A174EIQ7</accession>
<feature type="transmembrane region" description="Helical" evidence="7">
    <location>
        <begin position="142"/>
        <end position="162"/>
    </location>
</feature>
<feature type="transmembrane region" description="Helical" evidence="7">
    <location>
        <begin position="183"/>
        <end position="208"/>
    </location>
</feature>
<feature type="transmembrane region" description="Helical" evidence="7">
    <location>
        <begin position="72"/>
        <end position="96"/>
    </location>
</feature>